<reference evidence="7 8" key="1">
    <citation type="submission" date="2020-08" db="EMBL/GenBank/DDBJ databases">
        <title>Genomic Encyclopedia of Type Strains, Phase IV (KMG-IV): sequencing the most valuable type-strain genomes for metagenomic binning, comparative biology and taxonomic classification.</title>
        <authorList>
            <person name="Goeker M."/>
        </authorList>
    </citation>
    <scope>NUCLEOTIDE SEQUENCE [LARGE SCALE GENOMIC DNA]</scope>
    <source>
        <strain evidence="7 8">DSM 45385</strain>
    </source>
</reference>
<evidence type="ECO:0000313" key="8">
    <source>
        <dbReference type="Proteomes" id="UP000568380"/>
    </source>
</evidence>
<dbReference type="PROSITE" id="PS50977">
    <property type="entry name" value="HTH_TETR_2"/>
    <property type="match status" value="1"/>
</dbReference>
<evidence type="ECO:0000259" key="6">
    <source>
        <dbReference type="PROSITE" id="PS50977"/>
    </source>
</evidence>
<dbReference type="EMBL" id="JACHIN010000019">
    <property type="protein sequence ID" value="MBB5083902.1"/>
    <property type="molecule type" value="Genomic_DNA"/>
</dbReference>
<accession>A0A7W8AD05</accession>
<dbReference type="GO" id="GO:0003700">
    <property type="term" value="F:DNA-binding transcription factor activity"/>
    <property type="evidence" value="ECO:0007669"/>
    <property type="project" value="TreeGrafter"/>
</dbReference>
<protein>
    <submittedName>
        <fullName evidence="7">AcrR family transcriptional regulator</fullName>
    </submittedName>
</protein>
<evidence type="ECO:0000256" key="5">
    <source>
        <dbReference type="PROSITE-ProRule" id="PRU00335"/>
    </source>
</evidence>
<dbReference type="SUPFAM" id="SSF46689">
    <property type="entry name" value="Homeodomain-like"/>
    <property type="match status" value="1"/>
</dbReference>
<name>A0A7W8AD05_9ACTN</name>
<feature type="domain" description="HTH tetR-type" evidence="6">
    <location>
        <begin position="5"/>
        <end position="65"/>
    </location>
</feature>
<proteinExistence type="predicted"/>
<evidence type="ECO:0000256" key="1">
    <source>
        <dbReference type="ARBA" id="ARBA00022491"/>
    </source>
</evidence>
<keyword evidence="4" id="KW-0804">Transcription</keyword>
<evidence type="ECO:0000256" key="2">
    <source>
        <dbReference type="ARBA" id="ARBA00023015"/>
    </source>
</evidence>
<evidence type="ECO:0000256" key="4">
    <source>
        <dbReference type="ARBA" id="ARBA00023163"/>
    </source>
</evidence>
<keyword evidence="8" id="KW-1185">Reference proteome</keyword>
<sequence>MARPGDTKSRIQAVARELFLAKGMQQTSLQDIADGLGITKPALYYHFSSREELVRSIIEPMFQDGEAYVSRLESLAEVDVPELLREYFDFHHRHRDMVMFLLREMITLSGQGLIDWAFTSRERLAVLLVGENPTLEQAARATVALGGVADCAVQFADAPVDQLRAVAVRAGCDALGLPSDR</sequence>
<keyword evidence="1" id="KW-0678">Repressor</keyword>
<dbReference type="Proteomes" id="UP000568380">
    <property type="component" value="Unassembled WGS sequence"/>
</dbReference>
<dbReference type="PRINTS" id="PR00455">
    <property type="entry name" value="HTHTETR"/>
</dbReference>
<dbReference type="InterPro" id="IPR009057">
    <property type="entry name" value="Homeodomain-like_sf"/>
</dbReference>
<comment type="caution">
    <text evidence="7">The sequence shown here is derived from an EMBL/GenBank/DDBJ whole genome shotgun (WGS) entry which is preliminary data.</text>
</comment>
<dbReference type="InterPro" id="IPR001647">
    <property type="entry name" value="HTH_TetR"/>
</dbReference>
<dbReference type="Pfam" id="PF00440">
    <property type="entry name" value="TetR_N"/>
    <property type="match status" value="1"/>
</dbReference>
<gene>
    <name evidence="7" type="ORF">HNR40_009407</name>
</gene>
<keyword evidence="2" id="KW-0805">Transcription regulation</keyword>
<keyword evidence="3 5" id="KW-0238">DNA-binding</keyword>
<dbReference type="GO" id="GO:0000976">
    <property type="term" value="F:transcription cis-regulatory region binding"/>
    <property type="evidence" value="ECO:0007669"/>
    <property type="project" value="TreeGrafter"/>
</dbReference>
<evidence type="ECO:0000313" key="7">
    <source>
        <dbReference type="EMBL" id="MBB5083902.1"/>
    </source>
</evidence>
<dbReference type="InterPro" id="IPR050109">
    <property type="entry name" value="HTH-type_TetR-like_transc_reg"/>
</dbReference>
<organism evidence="7 8">
    <name type="scientific">Nonomuraea endophytica</name>
    <dbReference type="NCBI Taxonomy" id="714136"/>
    <lineage>
        <taxon>Bacteria</taxon>
        <taxon>Bacillati</taxon>
        <taxon>Actinomycetota</taxon>
        <taxon>Actinomycetes</taxon>
        <taxon>Streptosporangiales</taxon>
        <taxon>Streptosporangiaceae</taxon>
        <taxon>Nonomuraea</taxon>
    </lineage>
</organism>
<dbReference type="Gene3D" id="1.10.357.10">
    <property type="entry name" value="Tetracycline Repressor, domain 2"/>
    <property type="match status" value="1"/>
</dbReference>
<feature type="DNA-binding region" description="H-T-H motif" evidence="5">
    <location>
        <begin position="28"/>
        <end position="47"/>
    </location>
</feature>
<dbReference type="PANTHER" id="PTHR30055">
    <property type="entry name" value="HTH-TYPE TRANSCRIPTIONAL REGULATOR RUTR"/>
    <property type="match status" value="1"/>
</dbReference>
<dbReference type="AlphaFoldDB" id="A0A7W8AD05"/>
<dbReference type="PANTHER" id="PTHR30055:SF175">
    <property type="entry name" value="HTH-TYPE TRANSCRIPTIONAL REPRESSOR KSTR2"/>
    <property type="match status" value="1"/>
</dbReference>
<evidence type="ECO:0000256" key="3">
    <source>
        <dbReference type="ARBA" id="ARBA00023125"/>
    </source>
</evidence>
<dbReference type="RefSeq" id="WP_184973404.1">
    <property type="nucleotide sequence ID" value="NZ_JACHIN010000019.1"/>
</dbReference>